<dbReference type="Pfam" id="PF00657">
    <property type="entry name" value="Lipase_GDSL"/>
    <property type="match status" value="1"/>
</dbReference>
<dbReference type="CDD" id="cd01837">
    <property type="entry name" value="SGNH_plant_lipase_like"/>
    <property type="match status" value="1"/>
</dbReference>
<evidence type="ECO:0000256" key="4">
    <source>
        <dbReference type="ARBA" id="ARBA00023180"/>
    </source>
</evidence>
<evidence type="ECO:0000256" key="3">
    <source>
        <dbReference type="ARBA" id="ARBA00022801"/>
    </source>
</evidence>
<dbReference type="InterPro" id="IPR035669">
    <property type="entry name" value="SGNH_plant_lipase-like"/>
</dbReference>
<protein>
    <recommendedName>
        <fullName evidence="8">GDSL esterase/lipase</fullName>
    </recommendedName>
</protein>
<comment type="similarity">
    <text evidence="1">Belongs to the 'GDSL' lipolytic enzyme family.</text>
</comment>
<evidence type="ECO:0000256" key="5">
    <source>
        <dbReference type="SAM" id="SignalP"/>
    </source>
</evidence>
<organism evidence="6 7">
    <name type="scientific">Miscanthus lutarioriparius</name>
    <dbReference type="NCBI Taxonomy" id="422564"/>
    <lineage>
        <taxon>Eukaryota</taxon>
        <taxon>Viridiplantae</taxon>
        <taxon>Streptophyta</taxon>
        <taxon>Embryophyta</taxon>
        <taxon>Tracheophyta</taxon>
        <taxon>Spermatophyta</taxon>
        <taxon>Magnoliopsida</taxon>
        <taxon>Liliopsida</taxon>
        <taxon>Poales</taxon>
        <taxon>Poaceae</taxon>
        <taxon>PACMAD clade</taxon>
        <taxon>Panicoideae</taxon>
        <taxon>Andropogonodae</taxon>
        <taxon>Andropogoneae</taxon>
        <taxon>Saccharinae</taxon>
        <taxon>Miscanthus</taxon>
    </lineage>
</organism>
<dbReference type="InterPro" id="IPR036514">
    <property type="entry name" value="SGNH_hydro_sf"/>
</dbReference>
<dbReference type="GO" id="GO:0016788">
    <property type="term" value="F:hydrolase activity, acting on ester bonds"/>
    <property type="evidence" value="ECO:0007669"/>
    <property type="project" value="InterPro"/>
</dbReference>
<dbReference type="InterPro" id="IPR001087">
    <property type="entry name" value="GDSL"/>
</dbReference>
<keyword evidence="3" id="KW-0378">Hydrolase</keyword>
<gene>
    <name evidence="6" type="ORF">NCGR_LOCUS15367</name>
</gene>
<dbReference type="AlphaFoldDB" id="A0A811NDI2"/>
<dbReference type="PANTHER" id="PTHR22835">
    <property type="entry name" value="ZINC FINGER FYVE DOMAIN CONTAINING PROTEIN"/>
    <property type="match status" value="1"/>
</dbReference>
<dbReference type="SUPFAM" id="SSF52266">
    <property type="entry name" value="SGNH hydrolase"/>
    <property type="match status" value="1"/>
</dbReference>
<dbReference type="PANTHER" id="PTHR22835:SF554">
    <property type="entry name" value="GDSL ESTERASE_LIPASE"/>
    <property type="match status" value="1"/>
</dbReference>
<comment type="caution">
    <text evidence="6">The sequence shown here is derived from an EMBL/GenBank/DDBJ whole genome shotgun (WGS) entry which is preliminary data.</text>
</comment>
<evidence type="ECO:0000313" key="7">
    <source>
        <dbReference type="Proteomes" id="UP000604825"/>
    </source>
</evidence>
<feature type="chain" id="PRO_5032418708" description="GDSL esterase/lipase" evidence="5">
    <location>
        <begin position="31"/>
        <end position="326"/>
    </location>
</feature>
<dbReference type="OrthoDB" id="1600564at2759"/>
<dbReference type="EMBL" id="CAJGYO010000004">
    <property type="protein sequence ID" value="CAD6222845.1"/>
    <property type="molecule type" value="Genomic_DNA"/>
</dbReference>
<keyword evidence="4" id="KW-0325">Glycoprotein</keyword>
<feature type="signal peptide" evidence="5">
    <location>
        <begin position="1"/>
        <end position="30"/>
    </location>
</feature>
<name>A0A811NDI2_9POAL</name>
<evidence type="ECO:0000256" key="1">
    <source>
        <dbReference type="ARBA" id="ARBA00008668"/>
    </source>
</evidence>
<reference evidence="6" key="1">
    <citation type="submission" date="2020-10" db="EMBL/GenBank/DDBJ databases">
        <authorList>
            <person name="Han B."/>
            <person name="Lu T."/>
            <person name="Zhao Q."/>
            <person name="Huang X."/>
            <person name="Zhao Y."/>
        </authorList>
    </citation>
    <scope>NUCLEOTIDE SEQUENCE</scope>
</reference>
<dbReference type="Proteomes" id="UP000604825">
    <property type="component" value="Unassembled WGS sequence"/>
</dbReference>
<proteinExistence type="inferred from homology"/>
<sequence>MVTAAASRVLATATWLLVAACAVLIGGAESEPWRVHGGGACFTRLFSFGDSITDNGNWMHYARSPGAVARPPYGETFFRRPNGRFCDGRIIIDHIADALGIPFLTPYLAGNKSGDYAHGANFAVGGATALGRGYFRRKKLDARFTPYSLRWQMRWLKKVLRMVSSQQGDLMASSLFLLGEIGGNDYNQALFQGRSVDEVKTYVPDVVAGISAALTELIGLGARTVVVPGNFPTGCNPGYLAQFQTNDTAQYDSMGCLRWPNGLSELHNRALMAELAELRRRHRGVALVYADYYAAAMDITADPRKHGFGGAPLVSCCGGGGRTTPT</sequence>
<keyword evidence="2 5" id="KW-0732">Signal</keyword>
<evidence type="ECO:0008006" key="8">
    <source>
        <dbReference type="Google" id="ProtNLM"/>
    </source>
</evidence>
<keyword evidence="7" id="KW-1185">Reference proteome</keyword>
<evidence type="ECO:0000256" key="2">
    <source>
        <dbReference type="ARBA" id="ARBA00022729"/>
    </source>
</evidence>
<evidence type="ECO:0000313" key="6">
    <source>
        <dbReference type="EMBL" id="CAD6222845.1"/>
    </source>
</evidence>
<dbReference type="Gene3D" id="3.40.50.1110">
    <property type="entry name" value="SGNH hydrolase"/>
    <property type="match status" value="1"/>
</dbReference>
<accession>A0A811NDI2</accession>